<dbReference type="EMBL" id="JBJQOH010000004">
    <property type="protein sequence ID" value="KAL3687035.1"/>
    <property type="molecule type" value="Genomic_DNA"/>
</dbReference>
<organism evidence="1 2">
    <name type="scientific">Riccia sorocarpa</name>
    <dbReference type="NCBI Taxonomy" id="122646"/>
    <lineage>
        <taxon>Eukaryota</taxon>
        <taxon>Viridiplantae</taxon>
        <taxon>Streptophyta</taxon>
        <taxon>Embryophyta</taxon>
        <taxon>Marchantiophyta</taxon>
        <taxon>Marchantiopsida</taxon>
        <taxon>Marchantiidae</taxon>
        <taxon>Marchantiales</taxon>
        <taxon>Ricciaceae</taxon>
        <taxon>Riccia</taxon>
    </lineage>
</organism>
<name>A0ABD3H9U3_9MARC</name>
<comment type="caution">
    <text evidence="1">The sequence shown here is derived from an EMBL/GenBank/DDBJ whole genome shotgun (WGS) entry which is preliminary data.</text>
</comment>
<reference evidence="1 2" key="1">
    <citation type="submission" date="2024-09" db="EMBL/GenBank/DDBJ databases">
        <title>Chromosome-scale assembly of Riccia sorocarpa.</title>
        <authorList>
            <person name="Paukszto L."/>
        </authorList>
    </citation>
    <scope>NUCLEOTIDE SEQUENCE [LARGE SCALE GENOMIC DNA]</scope>
    <source>
        <strain evidence="1">LP-2024</strain>
        <tissue evidence="1">Aerial parts of the thallus</tissue>
    </source>
</reference>
<sequence>MRGGEDREILVEIVEVRFWGGDRCEREVSRDKGSIAFGFGGGASGWVGTGVVGRSRIWHWRRFSEMLVGKFLDRLWNLLVLKLLDRNFGDWKSVVKKFIDAKLRVCENFASSVVFTGIGKFFRIWEVFPEIGKLE</sequence>
<dbReference type="AlphaFoldDB" id="A0ABD3H9U3"/>
<accession>A0ABD3H9U3</accession>
<gene>
    <name evidence="1" type="ORF">R1sor_013344</name>
</gene>
<protein>
    <submittedName>
        <fullName evidence="1">Uncharacterized protein</fullName>
    </submittedName>
</protein>
<keyword evidence="2" id="KW-1185">Reference proteome</keyword>
<evidence type="ECO:0000313" key="1">
    <source>
        <dbReference type="EMBL" id="KAL3687035.1"/>
    </source>
</evidence>
<dbReference type="Proteomes" id="UP001633002">
    <property type="component" value="Unassembled WGS sequence"/>
</dbReference>
<proteinExistence type="predicted"/>
<evidence type="ECO:0000313" key="2">
    <source>
        <dbReference type="Proteomes" id="UP001633002"/>
    </source>
</evidence>